<evidence type="ECO:0000313" key="2">
    <source>
        <dbReference type="EMBL" id="TWO72902.1"/>
    </source>
</evidence>
<dbReference type="OrthoDB" id="9222538at2"/>
<keyword evidence="1" id="KW-0732">Signal</keyword>
<feature type="signal peptide" evidence="1">
    <location>
        <begin position="1"/>
        <end position="26"/>
    </location>
</feature>
<dbReference type="Proteomes" id="UP000318199">
    <property type="component" value="Unassembled WGS sequence"/>
</dbReference>
<organism evidence="2 3">
    <name type="scientific">Caenimonas sedimenti</name>
    <dbReference type="NCBI Taxonomy" id="2596921"/>
    <lineage>
        <taxon>Bacteria</taxon>
        <taxon>Pseudomonadati</taxon>
        <taxon>Pseudomonadota</taxon>
        <taxon>Betaproteobacteria</taxon>
        <taxon>Burkholderiales</taxon>
        <taxon>Comamonadaceae</taxon>
        <taxon>Caenimonas</taxon>
    </lineage>
</organism>
<reference evidence="2 3" key="1">
    <citation type="submission" date="2019-07" db="EMBL/GenBank/DDBJ databases">
        <title>Caenimonas sedimenti sp. nov., isolated from activated sludge.</title>
        <authorList>
            <person name="Xu J."/>
        </authorList>
    </citation>
    <scope>NUCLEOTIDE SEQUENCE [LARGE SCALE GENOMIC DNA]</scope>
    <source>
        <strain evidence="2 3">HX-9-20</strain>
    </source>
</reference>
<sequence length="103" mass="10901">MAKSNNLILARLALSLAITVAAPAWAQQSGGAVKLAQAGPDLSCRKEVKEYLDTMRLLRDTGGAQVGDMVANGLVAESEVERTAQGQGHCAAAQLIRDKRARR</sequence>
<accession>A0A562ZWB0</accession>
<keyword evidence="3" id="KW-1185">Reference proteome</keyword>
<dbReference type="EMBL" id="VOBQ01000002">
    <property type="protein sequence ID" value="TWO72902.1"/>
    <property type="molecule type" value="Genomic_DNA"/>
</dbReference>
<protein>
    <submittedName>
        <fullName evidence="2">Uncharacterized protein</fullName>
    </submittedName>
</protein>
<name>A0A562ZWB0_9BURK</name>
<proteinExistence type="predicted"/>
<dbReference type="RefSeq" id="WP_145890186.1">
    <property type="nucleotide sequence ID" value="NZ_VOBQ01000002.1"/>
</dbReference>
<evidence type="ECO:0000313" key="3">
    <source>
        <dbReference type="Proteomes" id="UP000318199"/>
    </source>
</evidence>
<gene>
    <name evidence="2" type="ORF">FN976_01270</name>
</gene>
<feature type="chain" id="PRO_5021778951" evidence="1">
    <location>
        <begin position="27"/>
        <end position="103"/>
    </location>
</feature>
<evidence type="ECO:0000256" key="1">
    <source>
        <dbReference type="SAM" id="SignalP"/>
    </source>
</evidence>
<dbReference type="AlphaFoldDB" id="A0A562ZWB0"/>
<comment type="caution">
    <text evidence="2">The sequence shown here is derived from an EMBL/GenBank/DDBJ whole genome shotgun (WGS) entry which is preliminary data.</text>
</comment>